<dbReference type="EMBL" id="CAIY01000018">
    <property type="protein sequence ID" value="CCH66520.1"/>
    <property type="molecule type" value="Genomic_DNA"/>
</dbReference>
<sequence length="41" mass="4354">MNFGNNVSGSIIAKANNPNIILHNSCQSSGFIEVKQKPPIA</sequence>
<proteinExistence type="predicted"/>
<gene>
    <name evidence="1" type="ORF">RINTHH_3650</name>
</gene>
<organism evidence="1 2">
    <name type="scientific">Richelia intracellularis HH01</name>
    <dbReference type="NCBI Taxonomy" id="1165094"/>
    <lineage>
        <taxon>Bacteria</taxon>
        <taxon>Bacillati</taxon>
        <taxon>Cyanobacteriota</taxon>
        <taxon>Cyanophyceae</taxon>
        <taxon>Nostocales</taxon>
        <taxon>Nostocaceae</taxon>
        <taxon>Richelia</taxon>
    </lineage>
</organism>
<reference evidence="1 2" key="1">
    <citation type="submission" date="2012-05" db="EMBL/GenBank/DDBJ databases">
        <authorList>
            <person name="Hilton J."/>
        </authorList>
    </citation>
    <scope>NUCLEOTIDE SEQUENCE [LARGE SCALE GENOMIC DNA]</scope>
    <source>
        <strain evidence="1 2">HH01</strain>
    </source>
</reference>
<accession>M1X2B2</accession>
<dbReference type="AlphaFoldDB" id="M1X2B2"/>
<keyword evidence="2" id="KW-1185">Reference proteome</keyword>
<protein>
    <submittedName>
        <fullName evidence="1">Uncharacterized protein</fullName>
    </submittedName>
</protein>
<dbReference type="Proteomes" id="UP000053051">
    <property type="component" value="Unassembled WGS sequence"/>
</dbReference>
<evidence type="ECO:0000313" key="2">
    <source>
        <dbReference type="Proteomes" id="UP000053051"/>
    </source>
</evidence>
<reference evidence="2" key="2">
    <citation type="submission" date="2016-01" db="EMBL/GenBank/DDBJ databases">
        <title>Diatom-associated endosymboitic cyanobacterium lacks core nitrogen metabolism enzymes.</title>
        <authorList>
            <person name="Hilton J.A."/>
            <person name="Foster R.A."/>
            <person name="Tripp H.J."/>
            <person name="Carter B.J."/>
            <person name="Zehr J.P."/>
            <person name="Villareal T.A."/>
        </authorList>
    </citation>
    <scope>NUCLEOTIDE SEQUENCE [LARGE SCALE GENOMIC DNA]</scope>
    <source>
        <strain evidence="2">HH01</strain>
    </source>
</reference>
<comment type="caution">
    <text evidence="1">The sequence shown here is derived from an EMBL/GenBank/DDBJ whole genome shotgun (WGS) entry which is preliminary data.</text>
</comment>
<evidence type="ECO:0000313" key="1">
    <source>
        <dbReference type="EMBL" id="CCH66520.1"/>
    </source>
</evidence>
<name>M1X2B2_9NOST</name>